<comment type="caution">
    <text evidence="2">The sequence shown here is derived from an EMBL/GenBank/DDBJ whole genome shotgun (WGS) entry which is preliminary data.</text>
</comment>
<reference evidence="2" key="2">
    <citation type="submission" date="2020-06" db="EMBL/GenBank/DDBJ databases">
        <title>Helianthus annuus Genome sequencing and assembly Release 2.</title>
        <authorList>
            <person name="Gouzy J."/>
            <person name="Langlade N."/>
            <person name="Munos S."/>
        </authorList>
    </citation>
    <scope>NUCLEOTIDE SEQUENCE</scope>
    <source>
        <tissue evidence="2">Leaves</tissue>
    </source>
</reference>
<organism evidence="2 3">
    <name type="scientific">Helianthus annuus</name>
    <name type="common">Common sunflower</name>
    <dbReference type="NCBI Taxonomy" id="4232"/>
    <lineage>
        <taxon>Eukaryota</taxon>
        <taxon>Viridiplantae</taxon>
        <taxon>Streptophyta</taxon>
        <taxon>Embryophyta</taxon>
        <taxon>Tracheophyta</taxon>
        <taxon>Spermatophyta</taxon>
        <taxon>Magnoliopsida</taxon>
        <taxon>eudicotyledons</taxon>
        <taxon>Gunneridae</taxon>
        <taxon>Pentapetalae</taxon>
        <taxon>asterids</taxon>
        <taxon>campanulids</taxon>
        <taxon>Asterales</taxon>
        <taxon>Asteraceae</taxon>
        <taxon>Asteroideae</taxon>
        <taxon>Heliantheae alliance</taxon>
        <taxon>Heliantheae</taxon>
        <taxon>Helianthus</taxon>
    </lineage>
</organism>
<evidence type="ECO:0000313" key="3">
    <source>
        <dbReference type="Proteomes" id="UP000215914"/>
    </source>
</evidence>
<dbReference type="Proteomes" id="UP000215914">
    <property type="component" value="Unassembled WGS sequence"/>
</dbReference>
<sequence length="59" mass="6701">MKTSSWILNQYSIHSEINRVVTIRSSKRGSLANCKGVNFLVATLAEFLIIYRTLKDLSL</sequence>
<protein>
    <submittedName>
        <fullName evidence="2">Uncharacterized protein</fullName>
    </submittedName>
</protein>
<keyword evidence="1" id="KW-1133">Transmembrane helix</keyword>
<keyword evidence="1" id="KW-0472">Membrane</keyword>
<reference evidence="2" key="1">
    <citation type="journal article" date="2017" name="Nature">
        <title>The sunflower genome provides insights into oil metabolism, flowering and Asterid evolution.</title>
        <authorList>
            <person name="Badouin H."/>
            <person name="Gouzy J."/>
            <person name="Grassa C.J."/>
            <person name="Murat F."/>
            <person name="Staton S.E."/>
            <person name="Cottret L."/>
            <person name="Lelandais-Briere C."/>
            <person name="Owens G.L."/>
            <person name="Carrere S."/>
            <person name="Mayjonade B."/>
            <person name="Legrand L."/>
            <person name="Gill N."/>
            <person name="Kane N.C."/>
            <person name="Bowers J.E."/>
            <person name="Hubner S."/>
            <person name="Bellec A."/>
            <person name="Berard A."/>
            <person name="Berges H."/>
            <person name="Blanchet N."/>
            <person name="Boniface M.C."/>
            <person name="Brunel D."/>
            <person name="Catrice O."/>
            <person name="Chaidir N."/>
            <person name="Claudel C."/>
            <person name="Donnadieu C."/>
            <person name="Faraut T."/>
            <person name="Fievet G."/>
            <person name="Helmstetter N."/>
            <person name="King M."/>
            <person name="Knapp S.J."/>
            <person name="Lai Z."/>
            <person name="Le Paslier M.C."/>
            <person name="Lippi Y."/>
            <person name="Lorenzon L."/>
            <person name="Mandel J.R."/>
            <person name="Marage G."/>
            <person name="Marchand G."/>
            <person name="Marquand E."/>
            <person name="Bret-Mestries E."/>
            <person name="Morien E."/>
            <person name="Nambeesan S."/>
            <person name="Nguyen T."/>
            <person name="Pegot-Espagnet P."/>
            <person name="Pouilly N."/>
            <person name="Raftis F."/>
            <person name="Sallet E."/>
            <person name="Schiex T."/>
            <person name="Thomas J."/>
            <person name="Vandecasteele C."/>
            <person name="Vares D."/>
            <person name="Vear F."/>
            <person name="Vautrin S."/>
            <person name="Crespi M."/>
            <person name="Mangin B."/>
            <person name="Burke J.M."/>
            <person name="Salse J."/>
            <person name="Munos S."/>
            <person name="Vincourt P."/>
            <person name="Rieseberg L.H."/>
            <person name="Langlade N.B."/>
        </authorList>
    </citation>
    <scope>NUCLEOTIDE SEQUENCE</scope>
    <source>
        <tissue evidence="2">Leaves</tissue>
    </source>
</reference>
<name>A0A9K3JI82_HELAN</name>
<dbReference type="Gramene" id="mRNA:HanXRQr2_Chr03g0117601">
    <property type="protein sequence ID" value="mRNA:HanXRQr2_Chr03g0117601"/>
    <property type="gene ID" value="HanXRQr2_Chr03g0117601"/>
</dbReference>
<proteinExistence type="predicted"/>
<accession>A0A9K3JI82</accession>
<keyword evidence="1" id="KW-0812">Transmembrane</keyword>
<feature type="transmembrane region" description="Helical" evidence="1">
    <location>
        <begin position="36"/>
        <end position="54"/>
    </location>
</feature>
<keyword evidence="3" id="KW-1185">Reference proteome</keyword>
<dbReference type="EMBL" id="MNCJ02000318">
    <property type="protein sequence ID" value="KAF5815005.1"/>
    <property type="molecule type" value="Genomic_DNA"/>
</dbReference>
<dbReference type="AlphaFoldDB" id="A0A9K3JI82"/>
<evidence type="ECO:0000256" key="1">
    <source>
        <dbReference type="SAM" id="Phobius"/>
    </source>
</evidence>
<gene>
    <name evidence="2" type="ORF">HanXRQr2_Chr03g0117601</name>
</gene>
<evidence type="ECO:0000313" key="2">
    <source>
        <dbReference type="EMBL" id="KAF5815005.1"/>
    </source>
</evidence>